<dbReference type="Gene3D" id="3.30.160.360">
    <property type="match status" value="1"/>
</dbReference>
<dbReference type="PANTHER" id="PTHR10694">
    <property type="entry name" value="LYSINE-SPECIFIC DEMETHYLASE"/>
    <property type="match status" value="1"/>
</dbReference>
<dbReference type="Pfam" id="PF02373">
    <property type="entry name" value="JmjC"/>
    <property type="match status" value="1"/>
</dbReference>
<protein>
    <submittedName>
        <fullName evidence="8">Transcription factor jumonji (Jmj) family protein / zinc finger (C5HC2 type) family protein</fullName>
    </submittedName>
</protein>
<dbReference type="SMART" id="SM00545">
    <property type="entry name" value="JmjN"/>
    <property type="match status" value="1"/>
</dbReference>
<dbReference type="Pfam" id="PF02928">
    <property type="entry name" value="zf-C5HC2"/>
    <property type="match status" value="1"/>
</dbReference>
<dbReference type="InterPro" id="IPR003888">
    <property type="entry name" value="FYrich_N"/>
</dbReference>
<evidence type="ECO:0000259" key="7">
    <source>
        <dbReference type="PROSITE" id="PS51184"/>
    </source>
</evidence>
<dbReference type="InterPro" id="IPR004198">
    <property type="entry name" value="Znf_C5HC2"/>
</dbReference>
<dbReference type="Pfam" id="PF05965">
    <property type="entry name" value="FYRC"/>
    <property type="match status" value="1"/>
</dbReference>
<evidence type="ECO:0000256" key="3">
    <source>
        <dbReference type="ARBA" id="ARBA00023004"/>
    </source>
</evidence>
<dbReference type="PROSITE" id="PS51542">
    <property type="entry name" value="FYRN"/>
    <property type="match status" value="1"/>
</dbReference>
<evidence type="ECO:0000313" key="9">
    <source>
        <dbReference type="Proteomes" id="UP001140206"/>
    </source>
</evidence>
<feature type="domain" description="JmjC" evidence="7">
    <location>
        <begin position="358"/>
        <end position="524"/>
    </location>
</feature>
<dbReference type="PROSITE" id="PS51183">
    <property type="entry name" value="JMJN"/>
    <property type="match status" value="1"/>
</dbReference>
<keyword evidence="4" id="KW-0539">Nucleus</keyword>
<feature type="compositionally biased region" description="Basic residues" evidence="5">
    <location>
        <begin position="187"/>
        <end position="212"/>
    </location>
</feature>
<keyword evidence="2" id="KW-0560">Oxidoreductase</keyword>
<dbReference type="Pfam" id="PF02375">
    <property type="entry name" value="JmjN"/>
    <property type="match status" value="1"/>
</dbReference>
<dbReference type="EMBL" id="JAMFTS010000005">
    <property type="protein sequence ID" value="KAJ4754833.1"/>
    <property type="molecule type" value="Genomic_DNA"/>
</dbReference>
<name>A0AAV8CI05_9POAL</name>
<keyword evidence="9" id="KW-1185">Reference proteome</keyword>
<keyword evidence="3" id="KW-0408">Iron</keyword>
<evidence type="ECO:0000256" key="1">
    <source>
        <dbReference type="ARBA" id="ARBA00004123"/>
    </source>
</evidence>
<dbReference type="InterPro" id="IPR003349">
    <property type="entry name" value="JmjN"/>
</dbReference>
<evidence type="ECO:0000256" key="5">
    <source>
        <dbReference type="SAM" id="MobiDB-lite"/>
    </source>
</evidence>
<gene>
    <name evidence="8" type="ORF">LUZ62_089238</name>
</gene>
<dbReference type="GO" id="GO:0000785">
    <property type="term" value="C:chromatin"/>
    <property type="evidence" value="ECO:0007669"/>
    <property type="project" value="TreeGrafter"/>
</dbReference>
<dbReference type="AlphaFoldDB" id="A0AAV8CI05"/>
<dbReference type="SMART" id="SM00541">
    <property type="entry name" value="FYRN"/>
    <property type="match status" value="1"/>
</dbReference>
<reference evidence="8" key="1">
    <citation type="submission" date="2022-08" db="EMBL/GenBank/DDBJ databases">
        <authorList>
            <person name="Marques A."/>
        </authorList>
    </citation>
    <scope>NUCLEOTIDE SEQUENCE</scope>
    <source>
        <strain evidence="8">RhyPub2mFocal</strain>
        <tissue evidence="8">Leaves</tissue>
    </source>
</reference>
<dbReference type="GO" id="GO:0034647">
    <property type="term" value="F:histone H3K4me/H3K4me2/H3K4me3 demethylase activity"/>
    <property type="evidence" value="ECO:0007669"/>
    <property type="project" value="TreeGrafter"/>
</dbReference>
<dbReference type="PROSITE" id="PS51184">
    <property type="entry name" value="JMJC"/>
    <property type="match status" value="1"/>
</dbReference>
<evidence type="ECO:0000256" key="2">
    <source>
        <dbReference type="ARBA" id="ARBA00023002"/>
    </source>
</evidence>
<dbReference type="InterPro" id="IPR003889">
    <property type="entry name" value="FYrich_C"/>
</dbReference>
<dbReference type="PROSITE" id="PS51543">
    <property type="entry name" value="FYRC"/>
    <property type="match status" value="1"/>
</dbReference>
<dbReference type="Proteomes" id="UP001140206">
    <property type="component" value="Chromosome 5"/>
</dbReference>
<dbReference type="InterPro" id="IPR003347">
    <property type="entry name" value="JmjC_dom"/>
</dbReference>
<dbReference type="Gene3D" id="2.60.120.650">
    <property type="entry name" value="Cupin"/>
    <property type="match status" value="1"/>
</dbReference>
<feature type="region of interest" description="Disordered" evidence="5">
    <location>
        <begin position="75"/>
        <end position="105"/>
    </location>
</feature>
<comment type="subcellular location">
    <subcellularLocation>
        <location evidence="1">Nucleus</location>
    </subcellularLocation>
</comment>
<feature type="compositionally biased region" description="Basic and acidic residues" evidence="5">
    <location>
        <begin position="94"/>
        <end position="105"/>
    </location>
</feature>
<organism evidence="8 9">
    <name type="scientific">Rhynchospora pubera</name>
    <dbReference type="NCBI Taxonomy" id="906938"/>
    <lineage>
        <taxon>Eukaryota</taxon>
        <taxon>Viridiplantae</taxon>
        <taxon>Streptophyta</taxon>
        <taxon>Embryophyta</taxon>
        <taxon>Tracheophyta</taxon>
        <taxon>Spermatophyta</taxon>
        <taxon>Magnoliopsida</taxon>
        <taxon>Liliopsida</taxon>
        <taxon>Poales</taxon>
        <taxon>Cyperaceae</taxon>
        <taxon>Cyperoideae</taxon>
        <taxon>Rhynchosporeae</taxon>
        <taxon>Rhynchospora</taxon>
    </lineage>
</organism>
<dbReference type="SUPFAM" id="SSF51197">
    <property type="entry name" value="Clavaminate synthase-like"/>
    <property type="match status" value="1"/>
</dbReference>
<accession>A0AAV8CI05</accession>
<dbReference type="SMART" id="SM00542">
    <property type="entry name" value="FYRC"/>
    <property type="match status" value="1"/>
</dbReference>
<feature type="region of interest" description="Disordered" evidence="5">
    <location>
        <begin position="178"/>
        <end position="242"/>
    </location>
</feature>
<feature type="domain" description="JmjN" evidence="6">
    <location>
        <begin position="114"/>
        <end position="155"/>
    </location>
</feature>
<comment type="caution">
    <text evidence="8">The sequence shown here is derived from an EMBL/GenBank/DDBJ whole genome shotgun (WGS) entry which is preliminary data.</text>
</comment>
<sequence>MTTMEGVLIDSTIVGTDLDMGPNAQTNNKSDELAGTNNLRKRNLRQRGGGIYYGAFDMSSDDELVFHQSIKKDPYWSNPKQSNDGATSLKRSRHEKEFPQWHPDEGCRPQIEEAPVFYPTEEEFRDTLGYIARICPQAEKYGICCIVPPSTWTPPCPLREKDFWERVEFTTRVQQVDKLQNREPIKKRPKTRIHRRKRRRKGLRFGMNKRRNNNNNNNNNNSSNSSENKNAGNESDSDEKFGFQNGSDFTLEEFQEFADEFKERYFGIKNDVKCSYSDKNDSSCSSCEDNNTSFMKKERWSPSVEEIEGEYWRIVEEADEEIEVHYGADLDTVLFGSGFPKATISNSRCESHPVEAEDYVLSGWNLNNLPRLPGSVLSFEKEEISGVVVPWLYVGMCFSSFCWHVEDHHLYSLNYMHFGEPKVWYGVAGSEASKLEEAMRKHLPELFEEQPDLLHELVTQLSPTVLKSEGVNVYRAVQRPGQFVLTFPRAYHSGFNCGFNCAEAVNVAPADWLPLGQCAVESYREQKRKTSISHDKLLFEVAKSAVREIWSGQVREGNSSKESQRWKTACGKDGVLTKAFKVRIEMEKKARKNLNCDFQLKKIKNTDDTSTERECFSCFYDLYFSSIGCGCNPSRFACLHHAELLCSCEPSKRVALIRYNLEELTVLLSALEGDLSAVKKWAEIDPGFGMSLLHKEIKVIDLNTEEGSTKPEMGCTARSNSNCGATLSLISSSDLAQPGRGQICKTSPKLFGVDIGATLPHPVELLQIGMLMRGNNWSCKEAIFTKGYKSRVRFHSVIDPAKRCNYICEILDAGLLGPLFKVTLEGESQDICFTEASPNQCWDLVAKKLNAEISRLSDSSILVAHGPVNGLEMFGFTSPNIIQALEALDSNHQCSNYWGSKSMASLSRDLCMKIPRTPEVQKICGTHLTKREEEKMYINCNSSPEELQMDKSTLRCLFNKASVDELKVMYRVFSSGSGSGSWRAAFEVLSATLSNQLMKNQN</sequence>
<evidence type="ECO:0000256" key="4">
    <source>
        <dbReference type="ARBA" id="ARBA00023242"/>
    </source>
</evidence>
<feature type="compositionally biased region" description="Low complexity" evidence="5">
    <location>
        <begin position="213"/>
        <end position="234"/>
    </location>
</feature>
<dbReference type="PANTHER" id="PTHR10694:SF113">
    <property type="entry name" value="PROTEIN JUMONJI"/>
    <property type="match status" value="1"/>
</dbReference>
<proteinExistence type="predicted"/>
<dbReference type="GO" id="GO:0005634">
    <property type="term" value="C:nucleus"/>
    <property type="evidence" value="ECO:0007669"/>
    <property type="project" value="UniProtKB-SubCell"/>
</dbReference>
<evidence type="ECO:0000259" key="6">
    <source>
        <dbReference type="PROSITE" id="PS51183"/>
    </source>
</evidence>
<dbReference type="Pfam" id="PF05964">
    <property type="entry name" value="FYRN"/>
    <property type="match status" value="1"/>
</dbReference>
<evidence type="ECO:0000313" key="8">
    <source>
        <dbReference type="EMBL" id="KAJ4754833.1"/>
    </source>
</evidence>
<dbReference type="SMART" id="SM00558">
    <property type="entry name" value="JmjC"/>
    <property type="match status" value="1"/>
</dbReference>
<dbReference type="GO" id="GO:0010468">
    <property type="term" value="P:regulation of gene expression"/>
    <property type="evidence" value="ECO:0007669"/>
    <property type="project" value="TreeGrafter"/>
</dbReference>